<evidence type="ECO:0000313" key="1">
    <source>
        <dbReference type="EMBL" id="SNU36401.1"/>
    </source>
</evidence>
<name>A0A285B601_9ENTR</name>
<dbReference type="InterPro" id="IPR014729">
    <property type="entry name" value="Rossmann-like_a/b/a_fold"/>
</dbReference>
<reference evidence="2" key="1">
    <citation type="submission" date="2017-08" db="EMBL/GenBank/DDBJ databases">
        <authorList>
            <person name="Brisse S."/>
        </authorList>
    </citation>
    <scope>NUCLEOTIDE SEQUENCE [LARGE SCALE GENOMIC DNA]</scope>
    <source>
        <strain evidence="2">06D021</strain>
    </source>
</reference>
<sequence length="455" mass="49564">MMRQLLVGHFGYDDSFDPVAGLDEQITSLQLVASKQTLDYGIGHALSSLNNIGIFPTEMGIDLLVLAAHVHAADTRISRVEQSQDSWTREIRLIVPVSNPSRWYSAAPTLKNSLDFLTGDRWTVDFRPRPERFNTVVKEAPPTLIAHPFDSVSLFSGGLDSLIGAIDSLESGTTPLLVSHFGEGATSDAQTKLFAGLKKHYVKSSLGRLRVGMSFEEGLVEGVSSENSTRGRSFLFFALGVFAGTGLGNHFVLRVPENGLIALNVPLDPLRLGSNSTRTTHPYYMARWNELLSILGINGEIQNPYWNKTKGEMASSCQNPSLLKSLISDSLSCSSPAKARWLGHGIEQCGYCLPCLIRRAALMAAWGPDSDPTVYTVADLHAHPLDTRQATGVQVRSFQYAIARLKDNPQLASILIHKPGSLADEAMHLDQLAGVYQRGLAEVARLIDGVSTRPA</sequence>
<protein>
    <recommendedName>
        <fullName evidence="3">7-cyano-7-deazaguanine synthase</fullName>
    </recommendedName>
</protein>
<evidence type="ECO:0008006" key="3">
    <source>
        <dbReference type="Google" id="ProtNLM"/>
    </source>
</evidence>
<gene>
    <name evidence="1" type="ORF">KOSB73_270301</name>
</gene>
<dbReference type="Gene3D" id="3.40.50.620">
    <property type="entry name" value="HUPs"/>
    <property type="match status" value="1"/>
</dbReference>
<organism evidence="1 2">
    <name type="scientific">Klebsiella grimontii</name>
    <dbReference type="NCBI Taxonomy" id="2058152"/>
    <lineage>
        <taxon>Bacteria</taxon>
        <taxon>Pseudomonadati</taxon>
        <taxon>Pseudomonadota</taxon>
        <taxon>Gammaproteobacteria</taxon>
        <taxon>Enterobacterales</taxon>
        <taxon>Enterobacteriaceae</taxon>
        <taxon>Klebsiella/Raoultella group</taxon>
        <taxon>Klebsiella</taxon>
    </lineage>
</organism>
<proteinExistence type="predicted"/>
<dbReference type="AlphaFoldDB" id="A0A285B601"/>
<accession>A0A285B601</accession>
<dbReference type="InterPro" id="IPR049676">
    <property type="entry name" value="QatC"/>
</dbReference>
<dbReference type="Proteomes" id="UP000220639">
    <property type="component" value="Unassembled WGS sequence"/>
</dbReference>
<dbReference type="RefSeq" id="WP_003036334.1">
    <property type="nucleotide sequence ID" value="NZ_CBCSJA010000073.1"/>
</dbReference>
<dbReference type="NCBIfam" id="NF041925">
    <property type="entry name" value="QatC"/>
    <property type="match status" value="1"/>
</dbReference>
<evidence type="ECO:0000313" key="2">
    <source>
        <dbReference type="Proteomes" id="UP000220639"/>
    </source>
</evidence>
<dbReference type="EMBL" id="FZTC01000020">
    <property type="protein sequence ID" value="SNU36401.1"/>
    <property type="molecule type" value="Genomic_DNA"/>
</dbReference>